<accession>A0A4Z2HZW1</accession>
<name>A0A4Z2HZW1_9TELE</name>
<gene>
    <name evidence="2" type="ORF">EYF80_019238</name>
</gene>
<evidence type="ECO:0000313" key="3">
    <source>
        <dbReference type="Proteomes" id="UP000314294"/>
    </source>
</evidence>
<protein>
    <submittedName>
        <fullName evidence="2">Uncharacterized protein</fullName>
    </submittedName>
</protein>
<feature type="compositionally biased region" description="Basic and acidic residues" evidence="1">
    <location>
        <begin position="215"/>
        <end position="226"/>
    </location>
</feature>
<dbReference type="Proteomes" id="UP000314294">
    <property type="component" value="Unassembled WGS sequence"/>
</dbReference>
<keyword evidence="3" id="KW-1185">Reference proteome</keyword>
<comment type="caution">
    <text evidence="2">The sequence shown here is derived from an EMBL/GenBank/DDBJ whole genome shotgun (WGS) entry which is preliminary data.</text>
</comment>
<reference evidence="2 3" key="1">
    <citation type="submission" date="2019-03" db="EMBL/GenBank/DDBJ databases">
        <title>First draft genome of Liparis tanakae, snailfish: a comprehensive survey of snailfish specific genes.</title>
        <authorList>
            <person name="Kim W."/>
            <person name="Song I."/>
            <person name="Jeong J.-H."/>
            <person name="Kim D."/>
            <person name="Kim S."/>
            <person name="Ryu S."/>
            <person name="Song J.Y."/>
            <person name="Lee S.K."/>
        </authorList>
    </citation>
    <scope>NUCLEOTIDE SEQUENCE [LARGE SCALE GENOMIC DNA]</scope>
    <source>
        <tissue evidence="2">Muscle</tissue>
    </source>
</reference>
<evidence type="ECO:0000256" key="1">
    <source>
        <dbReference type="SAM" id="MobiDB-lite"/>
    </source>
</evidence>
<organism evidence="2 3">
    <name type="scientific">Liparis tanakae</name>
    <name type="common">Tanaka's snailfish</name>
    <dbReference type="NCBI Taxonomy" id="230148"/>
    <lineage>
        <taxon>Eukaryota</taxon>
        <taxon>Metazoa</taxon>
        <taxon>Chordata</taxon>
        <taxon>Craniata</taxon>
        <taxon>Vertebrata</taxon>
        <taxon>Euteleostomi</taxon>
        <taxon>Actinopterygii</taxon>
        <taxon>Neopterygii</taxon>
        <taxon>Teleostei</taxon>
        <taxon>Neoteleostei</taxon>
        <taxon>Acanthomorphata</taxon>
        <taxon>Eupercaria</taxon>
        <taxon>Perciformes</taxon>
        <taxon>Cottioidei</taxon>
        <taxon>Cottales</taxon>
        <taxon>Liparidae</taxon>
        <taxon>Liparis</taxon>
    </lineage>
</organism>
<dbReference type="AlphaFoldDB" id="A0A4Z2HZW1"/>
<feature type="region of interest" description="Disordered" evidence="1">
    <location>
        <begin position="206"/>
        <end position="226"/>
    </location>
</feature>
<evidence type="ECO:0000313" key="2">
    <source>
        <dbReference type="EMBL" id="TNN70503.1"/>
    </source>
</evidence>
<proteinExistence type="predicted"/>
<dbReference type="EMBL" id="SRLO01000162">
    <property type="protein sequence ID" value="TNN70503.1"/>
    <property type="molecule type" value="Genomic_DNA"/>
</dbReference>
<sequence>MQRSALIRVWIAAEVGSRRRTPRQKSPAPRRLSLTCRPPGPVGFESAVYQAARPGTDGQTVEDLGPLFADVDTDVRPANSKIPDLDLGISCPSAKNETIRVELSTALPAKLHSCSSVPYWRKDATALTNAPIAGGGYQVANHISDFIHPVMPRSQPHYDDLRSAASAQRDEAPVAHVMVRYMALADQLHWATWGFGVKGAQGGFIGESGGGKNEMGMRDRKKEGQV</sequence>